<evidence type="ECO:0000313" key="4">
    <source>
        <dbReference type="Proteomes" id="UP000572680"/>
    </source>
</evidence>
<accession>A0A7W3QS29</accession>
<reference evidence="3 4" key="1">
    <citation type="submission" date="2020-08" db="EMBL/GenBank/DDBJ databases">
        <title>Genomic Encyclopedia of Type Strains, Phase IV (KMG-IV): sequencing the most valuable type-strain genomes for metagenomic binning, comparative biology and taxonomic classification.</title>
        <authorList>
            <person name="Goeker M."/>
        </authorList>
    </citation>
    <scope>NUCLEOTIDE SEQUENCE [LARGE SCALE GENOMIC DNA]</scope>
    <source>
        <strain evidence="3 4">DSM 44197</strain>
    </source>
</reference>
<dbReference type="Gene3D" id="3.30.70.920">
    <property type="match status" value="2"/>
</dbReference>
<dbReference type="GO" id="GO:0043565">
    <property type="term" value="F:sequence-specific DNA binding"/>
    <property type="evidence" value="ECO:0007669"/>
    <property type="project" value="TreeGrafter"/>
</dbReference>
<dbReference type="PANTHER" id="PTHR30154:SF34">
    <property type="entry name" value="TRANSCRIPTIONAL REGULATOR AZLB"/>
    <property type="match status" value="1"/>
</dbReference>
<dbReference type="GO" id="GO:0043200">
    <property type="term" value="P:response to amino acid"/>
    <property type="evidence" value="ECO:0007669"/>
    <property type="project" value="TreeGrafter"/>
</dbReference>
<evidence type="ECO:0000256" key="1">
    <source>
        <dbReference type="SAM" id="MobiDB-lite"/>
    </source>
</evidence>
<dbReference type="InterPro" id="IPR019887">
    <property type="entry name" value="Tscrpt_reg_AsnC/Lrp_C"/>
</dbReference>
<comment type="caution">
    <text evidence="3">The sequence shown here is derived from an EMBL/GenBank/DDBJ whole genome shotgun (WGS) entry which is preliminary data.</text>
</comment>
<organism evidence="3 4">
    <name type="scientific">Actinomadura namibiensis</name>
    <dbReference type="NCBI Taxonomy" id="182080"/>
    <lineage>
        <taxon>Bacteria</taxon>
        <taxon>Bacillati</taxon>
        <taxon>Actinomycetota</taxon>
        <taxon>Actinomycetes</taxon>
        <taxon>Streptosporangiales</taxon>
        <taxon>Thermomonosporaceae</taxon>
        <taxon>Actinomadura</taxon>
    </lineage>
</organism>
<name>A0A7W3QS29_ACTNM</name>
<keyword evidence="4" id="KW-1185">Reference proteome</keyword>
<feature type="domain" description="Transcription regulator AsnC/Lrp ligand binding" evidence="2">
    <location>
        <begin position="47"/>
        <end position="115"/>
    </location>
</feature>
<dbReference type="Pfam" id="PF01037">
    <property type="entry name" value="AsnC_trans_reg"/>
    <property type="match status" value="1"/>
</dbReference>
<dbReference type="InterPro" id="IPR011008">
    <property type="entry name" value="Dimeric_a/b-barrel"/>
</dbReference>
<proteinExistence type="predicted"/>
<dbReference type="Proteomes" id="UP000572680">
    <property type="component" value="Unassembled WGS sequence"/>
</dbReference>
<dbReference type="EMBL" id="JACJIA010000022">
    <property type="protein sequence ID" value="MBA8957296.1"/>
    <property type="molecule type" value="Genomic_DNA"/>
</dbReference>
<keyword evidence="3" id="KW-0238">DNA-binding</keyword>
<gene>
    <name evidence="3" type="ORF">HNR61_008989</name>
</gene>
<dbReference type="PANTHER" id="PTHR30154">
    <property type="entry name" value="LEUCINE-RESPONSIVE REGULATORY PROTEIN"/>
    <property type="match status" value="1"/>
</dbReference>
<evidence type="ECO:0000313" key="3">
    <source>
        <dbReference type="EMBL" id="MBA8957296.1"/>
    </source>
</evidence>
<evidence type="ECO:0000259" key="2">
    <source>
        <dbReference type="Pfam" id="PF01037"/>
    </source>
</evidence>
<dbReference type="SUPFAM" id="SSF54909">
    <property type="entry name" value="Dimeric alpha+beta barrel"/>
    <property type="match status" value="2"/>
</dbReference>
<feature type="region of interest" description="Disordered" evidence="1">
    <location>
        <begin position="129"/>
        <end position="177"/>
    </location>
</feature>
<dbReference type="GO" id="GO:0005829">
    <property type="term" value="C:cytosol"/>
    <property type="evidence" value="ECO:0007669"/>
    <property type="project" value="TreeGrafter"/>
</dbReference>
<feature type="compositionally biased region" description="Basic and acidic residues" evidence="1">
    <location>
        <begin position="129"/>
        <end position="161"/>
    </location>
</feature>
<sequence length="317" mass="34439">MEPVVRPARSGRGDPVAPLVQADRVRRGLGHLRRGASQLDYGAFALVEVGCAPGAHERVAAALAGDAQAISVERTTGGRDLLLTVTGADLDQLAEYVLGRVGTAEGVLSTRTHLAHRLHREASRWRLDSLSQDQRRGLERPGDGDGDGDGDRESGRLRPDEIALAPDGRRSHTLPAARTGMSETRVRRLLTQMLGSGRIVPRCEVAHRLAGWRVTGALWLAVPPPRLEPVADSVATMRETRLVCSVVGEANLVANVWVHSLAEMAEFETRVVARYPEARVVDRSVTLQWVKRVGRLLDADGRSVAYVPMDLWGPPNP</sequence>
<dbReference type="AlphaFoldDB" id="A0A7W3QS29"/>
<protein>
    <submittedName>
        <fullName evidence="3">DNA-binding Lrp family transcriptional regulator</fullName>
    </submittedName>
</protein>